<name>A0A502FRL4_9SPHN</name>
<keyword evidence="2" id="KW-1185">Reference proteome</keyword>
<comment type="caution">
    <text evidence="1">The sequence shown here is derived from an EMBL/GenBank/DDBJ whole genome shotgun (WGS) entry which is preliminary data.</text>
</comment>
<evidence type="ECO:0000313" key="1">
    <source>
        <dbReference type="EMBL" id="TPG52074.1"/>
    </source>
</evidence>
<sequence>MAQDPVPTAQLVTTVIMIDECLSALGLDRASSVEASARQELCALRTLDANSCSMLLETAEMCFGRHGMRV</sequence>
<accession>A0A502FRL4</accession>
<reference evidence="1 2" key="1">
    <citation type="journal article" date="2019" name="Environ. Microbiol.">
        <title>Species interactions and distinct microbial communities in high Arctic permafrost affected cryosols are associated with the CH4 and CO2 gas fluxes.</title>
        <authorList>
            <person name="Altshuler I."/>
            <person name="Hamel J."/>
            <person name="Turney S."/>
            <person name="Magnuson E."/>
            <person name="Levesque R."/>
            <person name="Greer C."/>
            <person name="Whyte L.G."/>
        </authorList>
    </citation>
    <scope>NUCLEOTIDE SEQUENCE [LARGE SCALE GENOMIC DNA]</scope>
    <source>
        <strain evidence="1 2">E6.1</strain>
    </source>
</reference>
<dbReference type="Proteomes" id="UP000319931">
    <property type="component" value="Unassembled WGS sequence"/>
</dbReference>
<dbReference type="EMBL" id="RCZC01000004">
    <property type="protein sequence ID" value="TPG52074.1"/>
    <property type="molecule type" value="Genomic_DNA"/>
</dbReference>
<gene>
    <name evidence="1" type="ORF">EAH76_15260</name>
</gene>
<protein>
    <submittedName>
        <fullName evidence="1">Uncharacterized protein</fullName>
    </submittedName>
</protein>
<dbReference type="AlphaFoldDB" id="A0A502FRL4"/>
<evidence type="ECO:0000313" key="2">
    <source>
        <dbReference type="Proteomes" id="UP000319931"/>
    </source>
</evidence>
<proteinExistence type="predicted"/>
<organism evidence="1 2">
    <name type="scientific">Sphingomonas glacialis</name>
    <dbReference type="NCBI Taxonomy" id="658225"/>
    <lineage>
        <taxon>Bacteria</taxon>
        <taxon>Pseudomonadati</taxon>
        <taxon>Pseudomonadota</taxon>
        <taxon>Alphaproteobacteria</taxon>
        <taxon>Sphingomonadales</taxon>
        <taxon>Sphingomonadaceae</taxon>
        <taxon>Sphingomonas</taxon>
    </lineage>
</organism>